<keyword evidence="3" id="KW-1185">Reference proteome</keyword>
<dbReference type="Proteomes" id="UP001157006">
    <property type="component" value="Chromosome 2"/>
</dbReference>
<dbReference type="Pfam" id="PF00078">
    <property type="entry name" value="RVT_1"/>
    <property type="match status" value="1"/>
</dbReference>
<evidence type="ECO:0000313" key="3">
    <source>
        <dbReference type="Proteomes" id="UP001157006"/>
    </source>
</evidence>
<gene>
    <name evidence="2" type="ORF">VFH_II258880</name>
</gene>
<proteinExistence type="predicted"/>
<dbReference type="PROSITE" id="PS50878">
    <property type="entry name" value="RT_POL"/>
    <property type="match status" value="1"/>
</dbReference>
<name>A0AAV0ZRS0_VICFA</name>
<evidence type="ECO:0000259" key="1">
    <source>
        <dbReference type="PROSITE" id="PS50878"/>
    </source>
</evidence>
<organism evidence="2 3">
    <name type="scientific">Vicia faba</name>
    <name type="common">Broad bean</name>
    <name type="synonym">Faba vulgaris</name>
    <dbReference type="NCBI Taxonomy" id="3906"/>
    <lineage>
        <taxon>Eukaryota</taxon>
        <taxon>Viridiplantae</taxon>
        <taxon>Streptophyta</taxon>
        <taxon>Embryophyta</taxon>
        <taxon>Tracheophyta</taxon>
        <taxon>Spermatophyta</taxon>
        <taxon>Magnoliopsida</taxon>
        <taxon>eudicotyledons</taxon>
        <taxon>Gunneridae</taxon>
        <taxon>Pentapetalae</taxon>
        <taxon>rosids</taxon>
        <taxon>fabids</taxon>
        <taxon>Fabales</taxon>
        <taxon>Fabaceae</taxon>
        <taxon>Papilionoideae</taxon>
        <taxon>50 kb inversion clade</taxon>
        <taxon>NPAAA clade</taxon>
        <taxon>Hologalegina</taxon>
        <taxon>IRL clade</taxon>
        <taxon>Fabeae</taxon>
        <taxon>Vicia</taxon>
    </lineage>
</organism>
<dbReference type="PANTHER" id="PTHR33116">
    <property type="entry name" value="REVERSE TRANSCRIPTASE ZINC-BINDING DOMAIN-CONTAINING PROTEIN-RELATED-RELATED"/>
    <property type="match status" value="1"/>
</dbReference>
<accession>A0AAV0ZRS0</accession>
<feature type="domain" description="Reverse transcriptase" evidence="1">
    <location>
        <begin position="1"/>
        <end position="166"/>
    </location>
</feature>
<protein>
    <recommendedName>
        <fullName evidence="1">Reverse transcriptase domain-containing protein</fullName>
    </recommendedName>
</protein>
<dbReference type="AlphaFoldDB" id="A0AAV0ZRS0"/>
<evidence type="ECO:0000313" key="2">
    <source>
        <dbReference type="EMBL" id="CAI8601165.1"/>
    </source>
</evidence>
<reference evidence="2 3" key="1">
    <citation type="submission" date="2023-01" db="EMBL/GenBank/DDBJ databases">
        <authorList>
            <person name="Kreplak J."/>
        </authorList>
    </citation>
    <scope>NUCLEOTIDE SEQUENCE [LARGE SCALE GENOMIC DNA]</scope>
</reference>
<dbReference type="PANTHER" id="PTHR33116:SF80">
    <property type="entry name" value="REVERSE TRANSCRIPTASE ZINC-BINDING DOMAIN-CONTAINING PROTEIN"/>
    <property type="match status" value="1"/>
</dbReference>
<sequence>MIKTLECFGFNGKFCNWILVIFKSAYLYIGLNGKQVGYFKCSNGVRQGDSLSPFLFCLAEEVLSMGISNLVDSNQINLIKASRNCFVPSHNLYTDDIMFFRRGDPNSLNAIANLLKDYANCSGQYCNNAKSIIYAGGMIQSRHQRLVDLIVFKISYPPFIYLGAHIFIGRPKSAHFQFVADMIRIKLAAWKASLLFMAGRTQLVKSVILSMTVHYITVYNWPASTIKNIETWMRNFIWSGNVDKRKLVTVKWKICCKNLKEGGLGIKSVKTFNDAANLHLCWRFLKDSKGRSKVLAARVRRNNHNIKYSIKSSI</sequence>
<dbReference type="InterPro" id="IPR000477">
    <property type="entry name" value="RT_dom"/>
</dbReference>
<dbReference type="EMBL" id="OX451737">
    <property type="protein sequence ID" value="CAI8601165.1"/>
    <property type="molecule type" value="Genomic_DNA"/>
</dbReference>